<name>A0A804NRZ9_MAIZE</name>
<sequence>MLNFPSFALCSANFGIAGARPWRSTMLARWAANLARPTSSDPLQPTHRGFVQPSGLPPRWSSHLPQFAAPSDLAVLLSLRVNRCCLLQLK</sequence>
<proteinExistence type="predicted"/>
<accession>A0A804NRZ9</accession>
<reference evidence="1" key="2">
    <citation type="submission" date="2019-07" db="EMBL/GenBank/DDBJ databases">
        <authorList>
            <person name="Seetharam A."/>
            <person name="Woodhouse M."/>
            <person name="Cannon E."/>
        </authorList>
    </citation>
    <scope>NUCLEOTIDE SEQUENCE [LARGE SCALE GENOMIC DNA]</scope>
    <source>
        <strain evidence="1">cv. B73</strain>
    </source>
</reference>
<organism evidence="1 2">
    <name type="scientific">Zea mays</name>
    <name type="common">Maize</name>
    <dbReference type="NCBI Taxonomy" id="4577"/>
    <lineage>
        <taxon>Eukaryota</taxon>
        <taxon>Viridiplantae</taxon>
        <taxon>Streptophyta</taxon>
        <taxon>Embryophyta</taxon>
        <taxon>Tracheophyta</taxon>
        <taxon>Spermatophyta</taxon>
        <taxon>Magnoliopsida</taxon>
        <taxon>Liliopsida</taxon>
        <taxon>Poales</taxon>
        <taxon>Poaceae</taxon>
        <taxon>PACMAD clade</taxon>
        <taxon>Panicoideae</taxon>
        <taxon>Andropogonodae</taxon>
        <taxon>Andropogoneae</taxon>
        <taxon>Tripsacinae</taxon>
        <taxon>Zea</taxon>
    </lineage>
</organism>
<reference evidence="1" key="3">
    <citation type="submission" date="2021-05" db="UniProtKB">
        <authorList>
            <consortium name="EnsemblPlants"/>
        </authorList>
    </citation>
    <scope>IDENTIFICATION</scope>
    <source>
        <strain evidence="1">cv. B73</strain>
    </source>
</reference>
<evidence type="ECO:0000313" key="1">
    <source>
        <dbReference type="EnsemblPlants" id="Zm00001eb181720_P001"/>
    </source>
</evidence>
<reference evidence="2" key="1">
    <citation type="journal article" date="2009" name="Science">
        <title>The B73 maize genome: complexity, diversity, and dynamics.</title>
        <authorList>
            <person name="Schnable P.S."/>
            <person name="Ware D."/>
            <person name="Fulton R.S."/>
            <person name="Stein J.C."/>
            <person name="Wei F."/>
            <person name="Pasternak S."/>
            <person name="Liang C."/>
            <person name="Zhang J."/>
            <person name="Fulton L."/>
            <person name="Graves T.A."/>
            <person name="Minx P."/>
            <person name="Reily A.D."/>
            <person name="Courtney L."/>
            <person name="Kruchowski S.S."/>
            <person name="Tomlinson C."/>
            <person name="Strong C."/>
            <person name="Delehaunty K."/>
            <person name="Fronick C."/>
            <person name="Courtney B."/>
            <person name="Rock S.M."/>
            <person name="Belter E."/>
            <person name="Du F."/>
            <person name="Kim K."/>
            <person name="Abbott R.M."/>
            <person name="Cotton M."/>
            <person name="Levy A."/>
            <person name="Marchetto P."/>
            <person name="Ochoa K."/>
            <person name="Jackson S.M."/>
            <person name="Gillam B."/>
            <person name="Chen W."/>
            <person name="Yan L."/>
            <person name="Higginbotham J."/>
            <person name="Cardenas M."/>
            <person name="Waligorski J."/>
            <person name="Applebaum E."/>
            <person name="Phelps L."/>
            <person name="Falcone J."/>
            <person name="Kanchi K."/>
            <person name="Thane T."/>
            <person name="Scimone A."/>
            <person name="Thane N."/>
            <person name="Henke J."/>
            <person name="Wang T."/>
            <person name="Ruppert J."/>
            <person name="Shah N."/>
            <person name="Rotter K."/>
            <person name="Hodges J."/>
            <person name="Ingenthron E."/>
            <person name="Cordes M."/>
            <person name="Kohlberg S."/>
            <person name="Sgro J."/>
            <person name="Delgado B."/>
            <person name="Mead K."/>
            <person name="Chinwalla A."/>
            <person name="Leonard S."/>
            <person name="Crouse K."/>
            <person name="Collura K."/>
            <person name="Kudrna D."/>
            <person name="Currie J."/>
            <person name="He R."/>
            <person name="Angelova A."/>
            <person name="Rajasekar S."/>
            <person name="Mueller T."/>
            <person name="Lomeli R."/>
            <person name="Scara G."/>
            <person name="Ko A."/>
            <person name="Delaney K."/>
            <person name="Wissotski M."/>
            <person name="Lopez G."/>
            <person name="Campos D."/>
            <person name="Braidotti M."/>
            <person name="Ashley E."/>
            <person name="Golser W."/>
            <person name="Kim H."/>
            <person name="Lee S."/>
            <person name="Lin J."/>
            <person name="Dujmic Z."/>
            <person name="Kim W."/>
            <person name="Talag J."/>
            <person name="Zuccolo A."/>
            <person name="Fan C."/>
            <person name="Sebastian A."/>
            <person name="Kramer M."/>
            <person name="Spiegel L."/>
            <person name="Nascimento L."/>
            <person name="Zutavern T."/>
            <person name="Miller B."/>
            <person name="Ambroise C."/>
            <person name="Muller S."/>
            <person name="Spooner W."/>
            <person name="Narechania A."/>
            <person name="Ren L."/>
            <person name="Wei S."/>
            <person name="Kumari S."/>
            <person name="Faga B."/>
            <person name="Levy M.J."/>
            <person name="McMahan L."/>
            <person name="Van Buren P."/>
            <person name="Vaughn M.W."/>
            <person name="Ying K."/>
            <person name="Yeh C.-T."/>
            <person name="Emrich S.J."/>
            <person name="Jia Y."/>
            <person name="Kalyanaraman A."/>
            <person name="Hsia A.-P."/>
            <person name="Barbazuk W.B."/>
            <person name="Baucom R.S."/>
            <person name="Brutnell T.P."/>
            <person name="Carpita N.C."/>
            <person name="Chaparro C."/>
            <person name="Chia J.-M."/>
            <person name="Deragon J.-M."/>
            <person name="Estill J.C."/>
            <person name="Fu Y."/>
            <person name="Jeddeloh J.A."/>
            <person name="Han Y."/>
            <person name="Lee H."/>
            <person name="Li P."/>
            <person name="Lisch D.R."/>
            <person name="Liu S."/>
            <person name="Liu Z."/>
            <person name="Nagel D.H."/>
            <person name="McCann M.C."/>
            <person name="SanMiguel P."/>
            <person name="Myers A.M."/>
            <person name="Nettleton D."/>
            <person name="Nguyen J."/>
            <person name="Penning B.W."/>
            <person name="Ponnala L."/>
            <person name="Schneider K.L."/>
            <person name="Schwartz D.C."/>
            <person name="Sharma A."/>
            <person name="Soderlund C."/>
            <person name="Springer N.M."/>
            <person name="Sun Q."/>
            <person name="Wang H."/>
            <person name="Waterman M."/>
            <person name="Westerman R."/>
            <person name="Wolfgruber T.K."/>
            <person name="Yang L."/>
            <person name="Yu Y."/>
            <person name="Zhang L."/>
            <person name="Zhou S."/>
            <person name="Zhu Q."/>
            <person name="Bennetzen J.L."/>
            <person name="Dawe R.K."/>
            <person name="Jiang J."/>
            <person name="Jiang N."/>
            <person name="Presting G.G."/>
            <person name="Wessler S.R."/>
            <person name="Aluru S."/>
            <person name="Martienssen R.A."/>
            <person name="Clifton S.W."/>
            <person name="McCombie W.R."/>
            <person name="Wing R.A."/>
            <person name="Wilson R.K."/>
        </authorList>
    </citation>
    <scope>NUCLEOTIDE SEQUENCE [LARGE SCALE GENOMIC DNA]</scope>
    <source>
        <strain evidence="2">cv. B73</strain>
    </source>
</reference>
<dbReference type="Gramene" id="Zm00001eb181720_T001">
    <property type="protein sequence ID" value="Zm00001eb181720_P001"/>
    <property type="gene ID" value="Zm00001eb181720"/>
</dbReference>
<evidence type="ECO:0000313" key="2">
    <source>
        <dbReference type="Proteomes" id="UP000007305"/>
    </source>
</evidence>
<keyword evidence="2" id="KW-1185">Reference proteome</keyword>
<dbReference type="InParanoid" id="A0A804NRZ9"/>
<dbReference type="EnsemblPlants" id="Zm00001eb181720_T001">
    <property type="protein sequence ID" value="Zm00001eb181720_P001"/>
    <property type="gene ID" value="Zm00001eb181720"/>
</dbReference>
<protein>
    <submittedName>
        <fullName evidence="1">Uncharacterized protein</fullName>
    </submittedName>
</protein>
<dbReference type="AlphaFoldDB" id="A0A804NRZ9"/>
<dbReference type="Proteomes" id="UP000007305">
    <property type="component" value="Chromosome 4"/>
</dbReference>